<keyword evidence="5" id="KW-0479">Metal-binding</keyword>
<feature type="domain" description="tRNA nucleotidyltransferase/poly(A) polymerase RNA and SrmB- binding" evidence="10">
    <location>
        <begin position="171"/>
        <end position="230"/>
    </location>
</feature>
<dbReference type="Proteomes" id="UP000298264">
    <property type="component" value="Unassembled WGS sequence"/>
</dbReference>
<dbReference type="Gene3D" id="3.30.460.10">
    <property type="entry name" value="Beta Polymerase, domain 2"/>
    <property type="match status" value="1"/>
</dbReference>
<evidence type="ECO:0000256" key="1">
    <source>
        <dbReference type="ARBA" id="ARBA00001946"/>
    </source>
</evidence>
<keyword evidence="8" id="KW-0694">RNA-binding</keyword>
<dbReference type="PANTHER" id="PTHR46173:SF1">
    <property type="entry name" value="CCA TRNA NUCLEOTIDYLTRANSFERASE 1, MITOCHONDRIAL"/>
    <property type="match status" value="1"/>
</dbReference>
<keyword evidence="3" id="KW-0819">tRNA processing</keyword>
<name>A0A4R9LWE3_9LEPT</name>
<dbReference type="GO" id="GO:0004810">
    <property type="term" value="F:CCA tRNA nucleotidyltransferase activity"/>
    <property type="evidence" value="ECO:0007669"/>
    <property type="project" value="UniProtKB-EC"/>
</dbReference>
<dbReference type="PANTHER" id="PTHR46173">
    <property type="entry name" value="CCA TRNA NUCLEOTIDYLTRANSFERASE 1, MITOCHONDRIAL"/>
    <property type="match status" value="1"/>
</dbReference>
<dbReference type="Pfam" id="PF01743">
    <property type="entry name" value="PolyA_pol"/>
    <property type="match status" value="1"/>
</dbReference>
<evidence type="ECO:0000259" key="10">
    <source>
        <dbReference type="Pfam" id="PF12627"/>
    </source>
</evidence>
<keyword evidence="6" id="KW-0547">Nucleotide-binding</keyword>
<dbReference type="GO" id="GO:0000166">
    <property type="term" value="F:nucleotide binding"/>
    <property type="evidence" value="ECO:0007669"/>
    <property type="project" value="UniProtKB-KW"/>
</dbReference>
<dbReference type="SUPFAM" id="SSF81301">
    <property type="entry name" value="Nucleotidyltransferase"/>
    <property type="match status" value="1"/>
</dbReference>
<dbReference type="InterPro" id="IPR032828">
    <property type="entry name" value="PolyA_RNA-bd"/>
</dbReference>
<comment type="cofactor">
    <cofactor evidence="1">
        <name>Mg(2+)</name>
        <dbReference type="ChEBI" id="CHEBI:18420"/>
    </cofactor>
</comment>
<dbReference type="Pfam" id="PF12627">
    <property type="entry name" value="PolyA_pol_RNAbd"/>
    <property type="match status" value="1"/>
</dbReference>
<dbReference type="NCBIfam" id="NF009814">
    <property type="entry name" value="PRK13299.1"/>
    <property type="match status" value="1"/>
</dbReference>
<keyword evidence="4 11" id="KW-0548">Nucleotidyltransferase</keyword>
<dbReference type="GO" id="GO:0000049">
    <property type="term" value="F:tRNA binding"/>
    <property type="evidence" value="ECO:0007669"/>
    <property type="project" value="TreeGrafter"/>
</dbReference>
<evidence type="ECO:0000259" key="9">
    <source>
        <dbReference type="Pfam" id="PF01743"/>
    </source>
</evidence>
<evidence type="ECO:0000313" key="11">
    <source>
        <dbReference type="EMBL" id="TGN14370.1"/>
    </source>
</evidence>
<comment type="caution">
    <text evidence="11">The sequence shown here is derived from an EMBL/GenBank/DDBJ whole genome shotgun (WGS) entry which is preliminary data.</text>
</comment>
<evidence type="ECO:0000256" key="2">
    <source>
        <dbReference type="ARBA" id="ARBA00022679"/>
    </source>
</evidence>
<evidence type="ECO:0000256" key="8">
    <source>
        <dbReference type="RuleBase" id="RU003953"/>
    </source>
</evidence>
<dbReference type="CDD" id="cd05398">
    <property type="entry name" value="NT_ClassII-CCAase"/>
    <property type="match status" value="1"/>
</dbReference>
<evidence type="ECO:0000256" key="4">
    <source>
        <dbReference type="ARBA" id="ARBA00022695"/>
    </source>
</evidence>
<keyword evidence="12" id="KW-1185">Reference proteome</keyword>
<feature type="domain" description="Poly A polymerase head" evidence="9">
    <location>
        <begin position="24"/>
        <end position="144"/>
    </location>
</feature>
<keyword evidence="7" id="KW-0460">Magnesium</keyword>
<keyword evidence="2 8" id="KW-0808">Transferase</keyword>
<dbReference type="EMBL" id="RQHV01000007">
    <property type="protein sequence ID" value="TGN14370.1"/>
    <property type="molecule type" value="Genomic_DNA"/>
</dbReference>
<dbReference type="InterPro" id="IPR050264">
    <property type="entry name" value="Bact_CCA-adding_enz_type3_sf"/>
</dbReference>
<evidence type="ECO:0000256" key="3">
    <source>
        <dbReference type="ARBA" id="ARBA00022694"/>
    </source>
</evidence>
<proteinExistence type="inferred from homology"/>
<sequence>MPEPFRSHLQVLYKTLKNADFESYLVGGSVRDLCMGKVPKEYDLTTSARPEDIKKLFRHVIETGIQHGTVTVVMEKVNYEITTFRIDKDYTDGRRPDHVEFGSSLSEDLKRRDFTMNALALNLETDELIDEHEGQVDIRKKLIRTIGDPVKRFSEDGLRPVRAMRFASVLDFSIEPNTRKAIEITKQITAKISVERLQEEITKSFLGPKPSEMLKLLLEEGTLSLFFPNFLSESHTPQNKSLLALDSVPKENSGFILGMWIFAIFPLANPTECEEFLKKLKFSNQLIKDALFFFSTCQDLMKPLPLEDYDIRKRFLAPIAKHINTKKMEPNEVFAGLKVVISKLNDKEGIPWFEKLFTIWQSKPPLLLSELALNGKDIETLFPSLPKQKYGELLQFLLEMVWKDPINNQIATLTEHSAYFVSKL</sequence>
<dbReference type="OrthoDB" id="9805698at2"/>
<dbReference type="AlphaFoldDB" id="A0A4R9LWE3"/>
<dbReference type="InterPro" id="IPR043519">
    <property type="entry name" value="NT_sf"/>
</dbReference>
<dbReference type="Gene3D" id="1.10.3090.10">
    <property type="entry name" value="cca-adding enzyme, domain 2"/>
    <property type="match status" value="1"/>
</dbReference>
<accession>A0A4R9LWE3</accession>
<organism evidence="11 12">
    <name type="scientific">Leptospira ilyithenensis</name>
    <dbReference type="NCBI Taxonomy" id="2484901"/>
    <lineage>
        <taxon>Bacteria</taxon>
        <taxon>Pseudomonadati</taxon>
        <taxon>Spirochaetota</taxon>
        <taxon>Spirochaetia</taxon>
        <taxon>Leptospirales</taxon>
        <taxon>Leptospiraceae</taxon>
        <taxon>Leptospira</taxon>
    </lineage>
</organism>
<gene>
    <name evidence="11" type="ORF">EHS11_02430</name>
</gene>
<dbReference type="EC" id="2.7.7.72" evidence="11"/>
<evidence type="ECO:0000256" key="7">
    <source>
        <dbReference type="ARBA" id="ARBA00022842"/>
    </source>
</evidence>
<protein>
    <submittedName>
        <fullName evidence="11">CCA tRNA nucleotidyltransferase</fullName>
        <ecNumber evidence="11">2.7.7.72</ecNumber>
    </submittedName>
</protein>
<comment type="similarity">
    <text evidence="8">Belongs to the tRNA nucleotidyltransferase/poly(A) polymerase family.</text>
</comment>
<evidence type="ECO:0000256" key="6">
    <source>
        <dbReference type="ARBA" id="ARBA00022741"/>
    </source>
</evidence>
<dbReference type="GO" id="GO:0008033">
    <property type="term" value="P:tRNA processing"/>
    <property type="evidence" value="ECO:0007669"/>
    <property type="project" value="UniProtKB-KW"/>
</dbReference>
<reference evidence="11" key="1">
    <citation type="journal article" date="2019" name="PLoS Negl. Trop. Dis.">
        <title>Revisiting the worldwide diversity of Leptospira species in the environment.</title>
        <authorList>
            <person name="Vincent A.T."/>
            <person name="Schiettekatte O."/>
            <person name="Bourhy P."/>
            <person name="Veyrier F.J."/>
            <person name="Picardeau M."/>
        </authorList>
    </citation>
    <scope>NUCLEOTIDE SEQUENCE [LARGE SCALE GENOMIC DNA]</scope>
    <source>
        <strain evidence="11">201400974</strain>
    </source>
</reference>
<evidence type="ECO:0000313" key="12">
    <source>
        <dbReference type="Proteomes" id="UP000298264"/>
    </source>
</evidence>
<evidence type="ECO:0000256" key="5">
    <source>
        <dbReference type="ARBA" id="ARBA00022723"/>
    </source>
</evidence>
<dbReference type="InterPro" id="IPR002646">
    <property type="entry name" value="PolA_pol_head_dom"/>
</dbReference>
<dbReference type="SUPFAM" id="SSF81891">
    <property type="entry name" value="Poly A polymerase C-terminal region-like"/>
    <property type="match status" value="1"/>
</dbReference>
<dbReference type="GO" id="GO:0046872">
    <property type="term" value="F:metal ion binding"/>
    <property type="evidence" value="ECO:0007669"/>
    <property type="project" value="UniProtKB-KW"/>
</dbReference>